<dbReference type="Pfam" id="PF00425">
    <property type="entry name" value="Chorismate_bind"/>
    <property type="match status" value="1"/>
</dbReference>
<evidence type="ECO:0000313" key="8">
    <source>
        <dbReference type="Proteomes" id="UP000572051"/>
    </source>
</evidence>
<evidence type="ECO:0000256" key="5">
    <source>
        <dbReference type="ARBA" id="ARBA00041564"/>
    </source>
</evidence>
<dbReference type="PANTHER" id="PTHR42839:SF2">
    <property type="entry name" value="ISOCHORISMATE SYNTHASE ENTC"/>
    <property type="match status" value="1"/>
</dbReference>
<reference evidence="7 8" key="1">
    <citation type="submission" date="2020-07" db="EMBL/GenBank/DDBJ databases">
        <title>Sequencing the genomes of 1000 actinobacteria strains.</title>
        <authorList>
            <person name="Klenk H.-P."/>
        </authorList>
    </citation>
    <scope>NUCLEOTIDE SEQUENCE [LARGE SCALE GENOMIC DNA]</scope>
    <source>
        <strain evidence="7 8">DSM 44442</strain>
    </source>
</reference>
<evidence type="ECO:0000259" key="6">
    <source>
        <dbReference type="Pfam" id="PF00425"/>
    </source>
</evidence>
<dbReference type="EC" id="5.4.4.2" evidence="3"/>
<accession>A0A7Z0EU65</accession>
<evidence type="ECO:0000256" key="3">
    <source>
        <dbReference type="ARBA" id="ARBA00012824"/>
    </source>
</evidence>
<evidence type="ECO:0000313" key="7">
    <source>
        <dbReference type="EMBL" id="NYJ37881.1"/>
    </source>
</evidence>
<proteinExistence type="inferred from homology"/>
<dbReference type="InterPro" id="IPR015890">
    <property type="entry name" value="Chorismate_C"/>
</dbReference>
<evidence type="ECO:0000256" key="1">
    <source>
        <dbReference type="ARBA" id="ARBA00000799"/>
    </source>
</evidence>
<dbReference type="GO" id="GO:0008909">
    <property type="term" value="F:isochorismate synthase activity"/>
    <property type="evidence" value="ECO:0007669"/>
    <property type="project" value="UniProtKB-EC"/>
</dbReference>
<dbReference type="PANTHER" id="PTHR42839">
    <property type="entry name" value="ISOCHORISMATE SYNTHASE ENTC"/>
    <property type="match status" value="1"/>
</dbReference>
<dbReference type="SUPFAM" id="SSF56322">
    <property type="entry name" value="ADC synthase"/>
    <property type="match status" value="1"/>
</dbReference>
<evidence type="ECO:0000256" key="2">
    <source>
        <dbReference type="ARBA" id="ARBA00005297"/>
    </source>
</evidence>
<protein>
    <recommendedName>
        <fullName evidence="3">isochorismate synthase</fullName>
        <ecNumber evidence="3">5.4.4.2</ecNumber>
    </recommendedName>
    <alternativeName>
        <fullName evidence="5">Isochorismate mutase</fullName>
    </alternativeName>
</protein>
<comment type="similarity">
    <text evidence="2">Belongs to the isochorismate synthase family.</text>
</comment>
<dbReference type="Proteomes" id="UP000572051">
    <property type="component" value="Unassembled WGS sequence"/>
</dbReference>
<comment type="catalytic activity">
    <reaction evidence="1">
        <text>chorismate = isochorismate</text>
        <dbReference type="Rhea" id="RHEA:18985"/>
        <dbReference type="ChEBI" id="CHEBI:29748"/>
        <dbReference type="ChEBI" id="CHEBI:29780"/>
        <dbReference type="EC" id="5.4.4.2"/>
    </reaction>
</comment>
<keyword evidence="8" id="KW-1185">Reference proteome</keyword>
<dbReference type="Gene3D" id="3.60.120.10">
    <property type="entry name" value="Anthranilate synthase"/>
    <property type="match status" value="1"/>
</dbReference>
<dbReference type="InterPro" id="IPR004561">
    <property type="entry name" value="IsoChor_synthase"/>
</dbReference>
<evidence type="ECO:0000256" key="4">
    <source>
        <dbReference type="ARBA" id="ARBA00023235"/>
    </source>
</evidence>
<name>A0A7Z0EU65_9ACTN</name>
<feature type="domain" description="Chorismate-utilising enzyme C-terminal" evidence="6">
    <location>
        <begin position="165"/>
        <end position="414"/>
    </location>
</feature>
<keyword evidence="4 7" id="KW-0413">Isomerase</keyword>
<comment type="caution">
    <text evidence="7">The sequence shown here is derived from an EMBL/GenBank/DDBJ whole genome shotgun (WGS) entry which is preliminary data.</text>
</comment>
<gene>
    <name evidence="7" type="ORF">HNR10_005762</name>
</gene>
<sequence>MNADLSPPALYVRTVALRSDTDSLVRHLPAGAPLAWLTGEDGLVAWGRAARLDLPGRPDAEDPTDTSRFTDAARWTEALAAKAAVEDEVGLPGTGLVTFGTFTFTPSSDGSALVVPRVLVGRREGRTWLTTVTDAPGVHPPELMYPTPEPRPIGPLAWSEGSLGREEWKSVVADTVDRIRTSDMDKAVLARDAVAEADSAIDVRTLLERLRRRFPSCFTFSVDGMVGATPELLLRLEGDRFTSLVLAGTRPRGEDPASDGRLAEDLMSSAKDVEEHGLAVDSLRTALAPLSEELSVPAWPHLLQLANVQHLATRAHARLSPGVSALDAVAALHPTAAVGGTPTAAAMRLIAEVEGMDRVGYAGPVGWLDGAGNAEWGIALRSARVEGARARLFAGCGIVAGSVPESEAAETESKFRVMREALTDPAG</sequence>
<dbReference type="EMBL" id="JACCFS010000001">
    <property type="protein sequence ID" value="NYJ37881.1"/>
    <property type="molecule type" value="Genomic_DNA"/>
</dbReference>
<dbReference type="NCBIfam" id="TIGR00543">
    <property type="entry name" value="isochor_syn"/>
    <property type="match status" value="1"/>
</dbReference>
<dbReference type="AlphaFoldDB" id="A0A7Z0EU65"/>
<dbReference type="InterPro" id="IPR005801">
    <property type="entry name" value="ADC_synthase"/>
</dbReference>
<organism evidence="7 8">
    <name type="scientific">Nocardiopsis aegyptia</name>
    <dbReference type="NCBI Taxonomy" id="220378"/>
    <lineage>
        <taxon>Bacteria</taxon>
        <taxon>Bacillati</taxon>
        <taxon>Actinomycetota</taxon>
        <taxon>Actinomycetes</taxon>
        <taxon>Streptosporangiales</taxon>
        <taxon>Nocardiopsidaceae</taxon>
        <taxon>Nocardiopsis</taxon>
    </lineage>
</organism>
<dbReference type="RefSeq" id="WP_179828961.1">
    <property type="nucleotide sequence ID" value="NZ_JACCFS010000001.1"/>
</dbReference>